<dbReference type="SUPFAM" id="SSF56112">
    <property type="entry name" value="Protein kinase-like (PK-like)"/>
    <property type="match status" value="1"/>
</dbReference>
<protein>
    <submittedName>
        <fullName evidence="6">Ubiquinone biosynthesis monooxygenase UbiB</fullName>
    </submittedName>
</protein>
<dbReference type="EMBL" id="ASRX01000094">
    <property type="protein sequence ID" value="EYF00922.1"/>
    <property type="molecule type" value="Genomic_DNA"/>
</dbReference>
<keyword evidence="2" id="KW-0808">Transferase</keyword>
<keyword evidence="6" id="KW-0830">Ubiquinone</keyword>
<evidence type="ECO:0000256" key="4">
    <source>
        <dbReference type="ARBA" id="ARBA00022840"/>
    </source>
</evidence>
<dbReference type="CDD" id="cd13970">
    <property type="entry name" value="ABC1_ADCK3"/>
    <property type="match status" value="1"/>
</dbReference>
<dbReference type="GO" id="GO:0016740">
    <property type="term" value="F:transferase activity"/>
    <property type="evidence" value="ECO:0007669"/>
    <property type="project" value="UniProtKB-KW"/>
</dbReference>
<dbReference type="InterPro" id="IPR051409">
    <property type="entry name" value="Atypical_kinase_ADCK"/>
</dbReference>
<evidence type="ECO:0000313" key="6">
    <source>
        <dbReference type="EMBL" id="EYF00922.1"/>
    </source>
</evidence>
<evidence type="ECO:0000256" key="3">
    <source>
        <dbReference type="ARBA" id="ARBA00022741"/>
    </source>
</evidence>
<proteinExistence type="inferred from homology"/>
<dbReference type="OrthoDB" id="9795390at2"/>
<evidence type="ECO:0000256" key="1">
    <source>
        <dbReference type="ARBA" id="ARBA00009670"/>
    </source>
</evidence>
<comment type="similarity">
    <text evidence="1">Belongs to the protein kinase superfamily. ADCK protein kinase family.</text>
</comment>
<dbReference type="Proteomes" id="UP000019678">
    <property type="component" value="Unassembled WGS sequence"/>
</dbReference>
<dbReference type="Pfam" id="PF03109">
    <property type="entry name" value="ABC1"/>
    <property type="match status" value="1"/>
</dbReference>
<keyword evidence="7" id="KW-1185">Reference proteome</keyword>
<name>A0A017SVX5_9BACT</name>
<dbReference type="eggNOG" id="COG0661">
    <property type="taxonomic scope" value="Bacteria"/>
</dbReference>
<dbReference type="GO" id="GO:0004497">
    <property type="term" value="F:monooxygenase activity"/>
    <property type="evidence" value="ECO:0007669"/>
    <property type="project" value="UniProtKB-KW"/>
</dbReference>
<gene>
    <name evidence="6" type="ORF">CAP_8870</name>
</gene>
<dbReference type="PANTHER" id="PTHR43851">
    <property type="match status" value="1"/>
</dbReference>
<evidence type="ECO:0000259" key="5">
    <source>
        <dbReference type="Pfam" id="PF03109"/>
    </source>
</evidence>
<evidence type="ECO:0000256" key="2">
    <source>
        <dbReference type="ARBA" id="ARBA00022679"/>
    </source>
</evidence>
<keyword evidence="3" id="KW-0547">Nucleotide-binding</keyword>
<dbReference type="RefSeq" id="WP_052376737.1">
    <property type="nucleotide sequence ID" value="NZ_ASRX01000094.1"/>
</dbReference>
<keyword evidence="6" id="KW-0560">Oxidoreductase</keyword>
<dbReference type="GO" id="GO:0005524">
    <property type="term" value="F:ATP binding"/>
    <property type="evidence" value="ECO:0007669"/>
    <property type="project" value="UniProtKB-KW"/>
</dbReference>
<dbReference type="InterPro" id="IPR034646">
    <property type="entry name" value="ADCK3_dom"/>
</dbReference>
<dbReference type="AlphaFoldDB" id="A0A017SVX5"/>
<comment type="caution">
    <text evidence="6">The sequence shown here is derived from an EMBL/GenBank/DDBJ whole genome shotgun (WGS) entry which is preliminary data.</text>
</comment>
<reference evidence="6 7" key="1">
    <citation type="submission" date="2013-05" db="EMBL/GenBank/DDBJ databases">
        <title>Genome assembly of Chondromyces apiculatus DSM 436.</title>
        <authorList>
            <person name="Sharma G."/>
            <person name="Khatri I."/>
            <person name="Kaur C."/>
            <person name="Mayilraj S."/>
            <person name="Subramanian S."/>
        </authorList>
    </citation>
    <scope>NUCLEOTIDE SEQUENCE [LARGE SCALE GENOMIC DNA]</scope>
    <source>
        <strain evidence="6 7">DSM 436</strain>
    </source>
</reference>
<dbReference type="STRING" id="1192034.CAP_8870"/>
<keyword evidence="6" id="KW-0503">Monooxygenase</keyword>
<evidence type="ECO:0000313" key="7">
    <source>
        <dbReference type="Proteomes" id="UP000019678"/>
    </source>
</evidence>
<organism evidence="6 7">
    <name type="scientific">Chondromyces apiculatus DSM 436</name>
    <dbReference type="NCBI Taxonomy" id="1192034"/>
    <lineage>
        <taxon>Bacteria</taxon>
        <taxon>Pseudomonadati</taxon>
        <taxon>Myxococcota</taxon>
        <taxon>Polyangia</taxon>
        <taxon>Polyangiales</taxon>
        <taxon>Polyangiaceae</taxon>
        <taxon>Chondromyces</taxon>
    </lineage>
</organism>
<dbReference type="InterPro" id="IPR004147">
    <property type="entry name" value="ABC1_dom"/>
</dbReference>
<sequence length="428" mass="46976">MTNERKLPEGRLGRLVKMAGVGARTGASLLLSRDGEGAAQQAAEVLGTLRGLAAKAGQMVSYVDGLVPETHRVSYETALRTLRTAAPTSSPAAIRAVVEEDLGAPIGDLFARWEEEPFASASIGQVHRATLVDGRDVAVKVQHPGIARAVESDLENASVLQGLVGALAPRELNTKAVLDEVKMRFREELDYTLEATRQAQFRALFAGDPEIHVPAVIEDRVSRRVLTAELVHGISLEDAATHDVDLRRRWAETLWRFVFTGNLVGGMFNADPHPGNYLFRTDGTISFLDFGCVQPIEGERMIHARGLHTAARERDEAAFARWAKAILATHGGRYEELAVAHSRRCFEPLFSSPFRITRDFVASLVNDMRHMKDAVLLKKDSGFVPLPSGMLFMNRLHFGFYSVLARLDVEVDYAAVEARLLEAAGVLT</sequence>
<dbReference type="PANTHER" id="PTHR43851:SF3">
    <property type="entry name" value="COENZYME Q8"/>
    <property type="match status" value="1"/>
</dbReference>
<feature type="domain" description="ABC1 atypical kinase-like" evidence="5">
    <location>
        <begin position="82"/>
        <end position="318"/>
    </location>
</feature>
<accession>A0A017SVX5</accession>
<dbReference type="InterPro" id="IPR011009">
    <property type="entry name" value="Kinase-like_dom_sf"/>
</dbReference>
<keyword evidence="4" id="KW-0067">ATP-binding</keyword>